<feature type="domain" description="Nerve growth factor-related" evidence="12">
    <location>
        <begin position="155"/>
        <end position="259"/>
    </location>
</feature>
<evidence type="ECO:0000256" key="10">
    <source>
        <dbReference type="PIRSR" id="PIRSR001789-1"/>
    </source>
</evidence>
<dbReference type="GO" id="GO:0030424">
    <property type="term" value="C:axon"/>
    <property type="evidence" value="ECO:0007669"/>
    <property type="project" value="TreeGrafter"/>
</dbReference>
<reference evidence="13" key="1">
    <citation type="submission" date="2022-12" db="EMBL/GenBank/DDBJ databases">
        <authorList>
            <person name="Alioto T."/>
            <person name="Alioto T."/>
            <person name="Gomez Garrido J."/>
        </authorList>
    </citation>
    <scope>NUCLEOTIDE SEQUENCE</scope>
</reference>
<dbReference type="SMART" id="SM00140">
    <property type="entry name" value="NGF"/>
    <property type="match status" value="1"/>
</dbReference>
<keyword evidence="4" id="KW-0483">Metalloprotease inhibitor</keyword>
<accession>A0AA35KI00</accession>
<evidence type="ECO:0000256" key="6">
    <source>
        <dbReference type="ARBA" id="ARBA00023030"/>
    </source>
</evidence>
<dbReference type="PANTHER" id="PTHR11589">
    <property type="entry name" value="NERVE GROWTH FACTOR NGF -RELATED"/>
    <property type="match status" value="1"/>
</dbReference>
<dbReference type="SUPFAM" id="SSF57501">
    <property type="entry name" value="Cystine-knot cytokines"/>
    <property type="match status" value="1"/>
</dbReference>
<dbReference type="GO" id="GO:0043524">
    <property type="term" value="P:negative regulation of neuron apoptotic process"/>
    <property type="evidence" value="ECO:0007669"/>
    <property type="project" value="TreeGrafter"/>
</dbReference>
<dbReference type="GO" id="GO:0048812">
    <property type="term" value="P:neuron projection morphogenesis"/>
    <property type="evidence" value="ECO:0007669"/>
    <property type="project" value="TreeGrafter"/>
</dbReference>
<dbReference type="GO" id="GO:0005163">
    <property type="term" value="F:nerve growth factor receptor binding"/>
    <property type="evidence" value="ECO:0007669"/>
    <property type="project" value="TreeGrafter"/>
</dbReference>
<proteinExistence type="inferred from homology"/>
<keyword evidence="8 10" id="KW-1015">Disulfide bond</keyword>
<feature type="disulfide bond" evidence="10">
    <location>
        <begin position="216"/>
        <end position="258"/>
    </location>
</feature>
<dbReference type="GO" id="GO:0030425">
    <property type="term" value="C:dendrite"/>
    <property type="evidence" value="ECO:0007669"/>
    <property type="project" value="TreeGrafter"/>
</dbReference>
<dbReference type="PIRSF" id="PIRSF001789">
    <property type="entry name" value="NGF"/>
    <property type="match status" value="1"/>
</dbReference>
<dbReference type="GO" id="GO:0038180">
    <property type="term" value="P:nerve growth factor signaling pathway"/>
    <property type="evidence" value="ECO:0007669"/>
    <property type="project" value="TreeGrafter"/>
</dbReference>
<keyword evidence="11" id="KW-1133">Transmembrane helix</keyword>
<evidence type="ECO:0000256" key="7">
    <source>
        <dbReference type="ARBA" id="ARBA00023121"/>
    </source>
</evidence>
<dbReference type="EMBL" id="OX395131">
    <property type="protein sequence ID" value="CAI5777889.1"/>
    <property type="molecule type" value="Genomic_DNA"/>
</dbReference>
<keyword evidence="5" id="KW-0646">Protease inhibitor</keyword>
<comment type="subcellular location">
    <subcellularLocation>
        <location evidence="1">Secreted</location>
    </subcellularLocation>
</comment>
<dbReference type="GO" id="GO:0008083">
    <property type="term" value="F:growth factor activity"/>
    <property type="evidence" value="ECO:0007669"/>
    <property type="project" value="UniProtKB-KW"/>
</dbReference>
<keyword evidence="3" id="KW-0964">Secreted</keyword>
<feature type="transmembrane region" description="Helical" evidence="11">
    <location>
        <begin position="21"/>
        <end position="40"/>
    </location>
</feature>
<dbReference type="InterPro" id="IPR020433">
    <property type="entry name" value="Venom_nerve_growth_factor"/>
</dbReference>
<evidence type="ECO:0000256" key="11">
    <source>
        <dbReference type="SAM" id="Phobius"/>
    </source>
</evidence>
<dbReference type="AlphaFoldDB" id="A0AA35KI00"/>
<keyword evidence="11" id="KW-0812">Transmembrane</keyword>
<dbReference type="Proteomes" id="UP001178461">
    <property type="component" value="Chromosome 6"/>
</dbReference>
<dbReference type="PRINTS" id="PR01917">
    <property type="entry name" value="VENOMNGF"/>
</dbReference>
<feature type="disulfide bond" evidence="10">
    <location>
        <begin position="163"/>
        <end position="228"/>
    </location>
</feature>
<evidence type="ECO:0000256" key="1">
    <source>
        <dbReference type="ARBA" id="ARBA00004613"/>
    </source>
</evidence>
<protein>
    <submittedName>
        <fullName evidence="13">Beta-nerve growth factor</fullName>
    </submittedName>
</protein>
<dbReference type="PRINTS" id="PR00268">
    <property type="entry name" value="NGF"/>
</dbReference>
<dbReference type="GO" id="GO:0050804">
    <property type="term" value="P:modulation of chemical synaptic transmission"/>
    <property type="evidence" value="ECO:0007669"/>
    <property type="project" value="TreeGrafter"/>
</dbReference>
<dbReference type="PANTHER" id="PTHR11589:SF10">
    <property type="entry name" value="BETA-NERVE GROWTH FACTOR"/>
    <property type="match status" value="1"/>
</dbReference>
<keyword evidence="6" id="KW-0339">Growth factor</keyword>
<evidence type="ECO:0000313" key="14">
    <source>
        <dbReference type="Proteomes" id="UP001178461"/>
    </source>
</evidence>
<dbReference type="InterPro" id="IPR020425">
    <property type="entry name" value="Nerve_growth_factor_bsu"/>
</dbReference>
<evidence type="ECO:0000256" key="9">
    <source>
        <dbReference type="ARBA" id="ARBA00023215"/>
    </source>
</evidence>
<dbReference type="PROSITE" id="PS00248">
    <property type="entry name" value="NGF_1"/>
    <property type="match status" value="1"/>
</dbReference>
<dbReference type="GO" id="GO:0030414">
    <property type="term" value="F:peptidase inhibitor activity"/>
    <property type="evidence" value="ECO:0007669"/>
    <property type="project" value="UniProtKB-KW"/>
</dbReference>
<evidence type="ECO:0000256" key="8">
    <source>
        <dbReference type="ARBA" id="ARBA00023157"/>
    </source>
</evidence>
<name>A0AA35KI00_9SAUR</name>
<keyword evidence="9" id="KW-0481">Metalloenzyme inhibitor</keyword>
<dbReference type="Pfam" id="PF00243">
    <property type="entry name" value="NGF"/>
    <property type="match status" value="1"/>
</dbReference>
<organism evidence="13 14">
    <name type="scientific">Podarcis lilfordi</name>
    <name type="common">Lilford's wall lizard</name>
    <dbReference type="NCBI Taxonomy" id="74358"/>
    <lineage>
        <taxon>Eukaryota</taxon>
        <taxon>Metazoa</taxon>
        <taxon>Chordata</taxon>
        <taxon>Craniata</taxon>
        <taxon>Vertebrata</taxon>
        <taxon>Euteleostomi</taxon>
        <taxon>Lepidosauria</taxon>
        <taxon>Squamata</taxon>
        <taxon>Bifurcata</taxon>
        <taxon>Unidentata</taxon>
        <taxon>Episquamata</taxon>
        <taxon>Laterata</taxon>
        <taxon>Lacertibaenia</taxon>
        <taxon>Lacertidae</taxon>
        <taxon>Podarcis</taxon>
    </lineage>
</organism>
<evidence type="ECO:0000313" key="13">
    <source>
        <dbReference type="EMBL" id="CAI5777889.1"/>
    </source>
</evidence>
<evidence type="ECO:0000256" key="5">
    <source>
        <dbReference type="ARBA" id="ARBA00022690"/>
    </source>
</evidence>
<evidence type="ECO:0000259" key="12">
    <source>
        <dbReference type="SMART" id="SM00140"/>
    </source>
</evidence>
<dbReference type="GO" id="GO:0008021">
    <property type="term" value="C:synaptic vesicle"/>
    <property type="evidence" value="ECO:0007669"/>
    <property type="project" value="TreeGrafter"/>
</dbReference>
<sequence>MARVRWESGHGARRSRIPAEVHSVMSMLCYTLIIAFLIGIRAAPKTEDNAPLGSPATSGISESRRTKTHHIMKTSQHRDHSQPVTGKVVNRKSGQAASIIVDPKLFQKRRFQSPRVLFSTQPPPLSRDGPSVEFLDSTDSTNRTIRAKRAAHPVHNRGEYSVCDSVSVWVANKTTATDIKGKEVTVVVDVNYNNYPYKQYFFETKCRDPKPVSSGCRGIDARHWNSYCTTTHTFVKALTMDGKQAAWRFIRIDTACVCVISRKTENL</sequence>
<dbReference type="InterPro" id="IPR020408">
    <property type="entry name" value="Nerve_growth_factor-like"/>
</dbReference>
<evidence type="ECO:0000256" key="3">
    <source>
        <dbReference type="ARBA" id="ARBA00022525"/>
    </source>
</evidence>
<comment type="similarity">
    <text evidence="2">Belongs to the NGF-beta family.</text>
</comment>
<dbReference type="GO" id="GO:0021675">
    <property type="term" value="P:nerve development"/>
    <property type="evidence" value="ECO:0007669"/>
    <property type="project" value="TreeGrafter"/>
</dbReference>
<dbReference type="GO" id="GO:0008289">
    <property type="term" value="F:lipid binding"/>
    <property type="evidence" value="ECO:0007669"/>
    <property type="project" value="UniProtKB-KW"/>
</dbReference>
<dbReference type="PRINTS" id="PR01913">
    <property type="entry name" value="NGFBETA"/>
</dbReference>
<dbReference type="GO" id="GO:0005615">
    <property type="term" value="C:extracellular space"/>
    <property type="evidence" value="ECO:0007669"/>
    <property type="project" value="TreeGrafter"/>
</dbReference>
<dbReference type="GO" id="GO:0007169">
    <property type="term" value="P:cell surface receptor protein tyrosine kinase signaling pathway"/>
    <property type="evidence" value="ECO:0007669"/>
    <property type="project" value="TreeGrafter"/>
</dbReference>
<dbReference type="InterPro" id="IPR002072">
    <property type="entry name" value="Nerve_growth_factor-rel"/>
</dbReference>
<dbReference type="InterPro" id="IPR029034">
    <property type="entry name" value="Cystine-knot_cytokine"/>
</dbReference>
<evidence type="ECO:0000256" key="2">
    <source>
        <dbReference type="ARBA" id="ARBA00010783"/>
    </source>
</evidence>
<evidence type="ECO:0000256" key="4">
    <source>
        <dbReference type="ARBA" id="ARBA00022608"/>
    </source>
</evidence>
<dbReference type="PROSITE" id="PS50270">
    <property type="entry name" value="NGF_2"/>
    <property type="match status" value="1"/>
</dbReference>
<dbReference type="FunFam" id="2.10.90.10:FF:000002">
    <property type="entry name" value="Brain-derived neurotrophic factor"/>
    <property type="match status" value="1"/>
</dbReference>
<dbReference type="Gene3D" id="2.10.90.10">
    <property type="entry name" value="Cystine-knot cytokines"/>
    <property type="match status" value="1"/>
</dbReference>
<keyword evidence="7" id="KW-0446">Lipid-binding</keyword>
<keyword evidence="11" id="KW-0472">Membrane</keyword>
<dbReference type="InterPro" id="IPR019846">
    <property type="entry name" value="Nerve_growth_factor_CS"/>
</dbReference>
<feature type="disulfide bond" evidence="10">
    <location>
        <begin position="206"/>
        <end position="256"/>
    </location>
</feature>
<keyword evidence="14" id="KW-1185">Reference proteome</keyword>
<gene>
    <name evidence="13" type="ORF">PODLI_1B015769</name>
</gene>